<sequence>MTGRNKLGFWSGFYAVDAVLDDVIPPSTPKQPCLTDNPKQPPKYTVRVNDTNPVFYYCSAPDSCTKQGMVGVINPNASTLLQTQRQLALQASYQLSPGEPFPFEAKTPSSSTLPDGRTPQQTMSPSHGGGKLGTGAITGIAIVCVSVVRLGALLAFFWGRPKGLKEEVRRKGRTVVRSTKPRNTWYLTHSPAPQAWPSPQTQLSPPYMENNSPMTSHAVPPAYYESQYGSSSTSPQHVGLEVNVDRISHVSRAASHRSMGGTFEFCPMTGYYTLTHDSPSSNSHLYKYSPPTRTSDMTIPVDPGLIQPSELQRVVR</sequence>
<dbReference type="Proteomes" id="UP001140513">
    <property type="component" value="Unassembled WGS sequence"/>
</dbReference>
<feature type="transmembrane region" description="Helical" evidence="2">
    <location>
        <begin position="136"/>
        <end position="159"/>
    </location>
</feature>
<proteinExistence type="predicted"/>
<evidence type="ECO:0000256" key="2">
    <source>
        <dbReference type="SAM" id="Phobius"/>
    </source>
</evidence>
<evidence type="ECO:0000313" key="3">
    <source>
        <dbReference type="EMBL" id="KAJ4360408.1"/>
    </source>
</evidence>
<accession>A0A9W9CFF7</accession>
<evidence type="ECO:0000313" key="4">
    <source>
        <dbReference type="Proteomes" id="UP001140513"/>
    </source>
</evidence>
<feature type="region of interest" description="Disordered" evidence="1">
    <location>
        <begin position="100"/>
        <end position="130"/>
    </location>
</feature>
<protein>
    <recommendedName>
        <fullName evidence="5">Phytocyanin domain-containing protein</fullName>
    </recommendedName>
</protein>
<feature type="compositionally biased region" description="Polar residues" evidence="1">
    <location>
        <begin position="107"/>
        <end position="125"/>
    </location>
</feature>
<organism evidence="3 4">
    <name type="scientific">Didymosphaeria variabile</name>
    <dbReference type="NCBI Taxonomy" id="1932322"/>
    <lineage>
        <taxon>Eukaryota</taxon>
        <taxon>Fungi</taxon>
        <taxon>Dikarya</taxon>
        <taxon>Ascomycota</taxon>
        <taxon>Pezizomycotina</taxon>
        <taxon>Dothideomycetes</taxon>
        <taxon>Pleosporomycetidae</taxon>
        <taxon>Pleosporales</taxon>
        <taxon>Massarineae</taxon>
        <taxon>Didymosphaeriaceae</taxon>
        <taxon>Didymosphaeria</taxon>
    </lineage>
</organism>
<comment type="caution">
    <text evidence="3">The sequence shown here is derived from an EMBL/GenBank/DDBJ whole genome shotgun (WGS) entry which is preliminary data.</text>
</comment>
<dbReference type="PANTHER" id="PTHR34883:SF8">
    <property type="entry name" value="EXTRACELLULAR SERINE-RICH PROTEIN (AFU_ORTHOLOGUE AFUA_6G00670)"/>
    <property type="match status" value="1"/>
</dbReference>
<keyword evidence="4" id="KW-1185">Reference proteome</keyword>
<name>A0A9W9CFF7_9PLEO</name>
<dbReference type="EMBL" id="JAPEUX010000001">
    <property type="protein sequence ID" value="KAJ4360408.1"/>
    <property type="molecule type" value="Genomic_DNA"/>
</dbReference>
<dbReference type="GeneID" id="80904500"/>
<dbReference type="AlphaFoldDB" id="A0A9W9CFF7"/>
<dbReference type="OrthoDB" id="2331100at2759"/>
<keyword evidence="2" id="KW-1133">Transmembrane helix</keyword>
<dbReference type="RefSeq" id="XP_056076610.1">
    <property type="nucleotide sequence ID" value="XM_056209788.1"/>
</dbReference>
<gene>
    <name evidence="3" type="ORF">N0V89_000970</name>
</gene>
<keyword evidence="2" id="KW-0472">Membrane</keyword>
<dbReference type="PANTHER" id="PTHR34883">
    <property type="entry name" value="SERINE-RICH PROTEIN, PUTATIVE-RELATED-RELATED"/>
    <property type="match status" value="1"/>
</dbReference>
<evidence type="ECO:0008006" key="5">
    <source>
        <dbReference type="Google" id="ProtNLM"/>
    </source>
</evidence>
<reference evidence="3" key="1">
    <citation type="submission" date="2022-10" db="EMBL/GenBank/DDBJ databases">
        <title>Tapping the CABI collections for fungal endophytes: first genome assemblies for Collariella, Neodidymelliopsis, Ascochyta clinopodiicola, Didymella pomorum, Didymosphaeria variabile, Neocosmospora piperis and Neocucurbitaria cava.</title>
        <authorList>
            <person name="Hill R."/>
        </authorList>
    </citation>
    <scope>NUCLEOTIDE SEQUENCE</scope>
    <source>
        <strain evidence="3">IMI 356815</strain>
    </source>
</reference>
<evidence type="ECO:0000256" key="1">
    <source>
        <dbReference type="SAM" id="MobiDB-lite"/>
    </source>
</evidence>
<dbReference type="InterPro" id="IPR052953">
    <property type="entry name" value="Ser-rich/MCO-related"/>
</dbReference>
<keyword evidence="2" id="KW-0812">Transmembrane</keyword>